<evidence type="ECO:0000256" key="7">
    <source>
        <dbReference type="ARBA" id="ARBA00022692"/>
    </source>
</evidence>
<proteinExistence type="inferred from homology"/>
<dbReference type="InterPro" id="IPR047117">
    <property type="entry name" value="PERK1-13-like"/>
</dbReference>
<dbReference type="PANTHER" id="PTHR47982">
    <property type="entry name" value="PROLINE-RICH RECEPTOR-LIKE PROTEIN KINASE PERK4"/>
    <property type="match status" value="1"/>
</dbReference>
<dbReference type="RefSeq" id="XP_022099203.1">
    <property type="nucleotide sequence ID" value="XM_022243511.1"/>
</dbReference>
<evidence type="ECO:0000256" key="16">
    <source>
        <dbReference type="SAM" id="MobiDB-lite"/>
    </source>
</evidence>
<evidence type="ECO:0000256" key="6">
    <source>
        <dbReference type="ARBA" id="ARBA00022679"/>
    </source>
</evidence>
<dbReference type="OMA" id="IILEDWG"/>
<dbReference type="Pfam" id="PF00069">
    <property type="entry name" value="Pkinase"/>
    <property type="match status" value="1"/>
</dbReference>
<keyword evidence="9" id="KW-0418">Kinase</keyword>
<sequence>MPMRGPVQGSTLLRNLPYKSLSKLARLLDPPNSTFVDWRGLASRIPRKPGDDQLRYGPQEIAVFDLEYRRPGGSPTIALINDWGTVNATVQDLVSHLIDMGHLAAAEVILPGVTTDPNLNITSTVSSTTINQDEYRSGSAVESNYASNNPNPHMEQISSRLDSIQKAKNLAQQTSHESRRLGDSGLVSSSTESCSVESQGEIHSRSTEGQRSNDSPVSTSVPVESSDLPDFEPDKVKEYSYNRLSFMTDSFNNTPSSQGGNMIGEGGFGTVYLGRFSDGHECAIKKLKQSVFQCSDVELLKQYQNELQMLKRLKHPNLVELYGYSFDGPAPCLIFQFLRNGSLLGALGKDSSLHLPWESRVHIAQGTAEGLAYLHSEGVVHRDVKSANVLLDSDLNPKVADFGLVRAIPEGDKKTHITSMIIGTSIYMPPEARIGEVSPKGDSFSFGVVLLELITGLEPLDENREGTDIITYMEVIIDKCGDILSIVDHRLNNSYNKASAKKMYDIASDCLEKKLRRPLLADVLPRLMGL</sequence>
<feature type="region of interest" description="Disordered" evidence="16">
    <location>
        <begin position="130"/>
        <end position="232"/>
    </location>
</feature>
<dbReference type="InterPro" id="IPR000488">
    <property type="entry name" value="Death_dom"/>
</dbReference>
<dbReference type="Gene3D" id="1.10.510.10">
    <property type="entry name" value="Transferase(Phosphotransferase) domain 1"/>
    <property type="match status" value="1"/>
</dbReference>
<keyword evidence="8 15" id="KW-0547">Nucleotide-binding</keyword>
<dbReference type="OrthoDB" id="4062651at2759"/>
<dbReference type="RefSeq" id="XP_022099220.1">
    <property type="nucleotide sequence ID" value="XM_022243528.1"/>
</dbReference>
<evidence type="ECO:0000256" key="5">
    <source>
        <dbReference type="ARBA" id="ARBA00022527"/>
    </source>
</evidence>
<evidence type="ECO:0000313" key="18">
    <source>
        <dbReference type="Proteomes" id="UP000694845"/>
    </source>
</evidence>
<evidence type="ECO:0000259" key="17">
    <source>
        <dbReference type="PROSITE" id="PS50011"/>
    </source>
</evidence>
<feature type="compositionally biased region" description="Low complexity" evidence="16">
    <location>
        <begin position="215"/>
        <end position="226"/>
    </location>
</feature>
<dbReference type="AlphaFoldDB" id="A0A8B7Z0U7"/>
<dbReference type="SUPFAM" id="SSF56112">
    <property type="entry name" value="Protein kinase-like (PK-like)"/>
    <property type="match status" value="1"/>
</dbReference>
<comment type="catalytic activity">
    <reaction evidence="13">
        <text>L-threonyl-[protein] + ATP = O-phospho-L-threonyl-[protein] + ADP + H(+)</text>
        <dbReference type="Rhea" id="RHEA:46608"/>
        <dbReference type="Rhea" id="RHEA-COMP:11060"/>
        <dbReference type="Rhea" id="RHEA-COMP:11605"/>
        <dbReference type="ChEBI" id="CHEBI:15378"/>
        <dbReference type="ChEBI" id="CHEBI:30013"/>
        <dbReference type="ChEBI" id="CHEBI:30616"/>
        <dbReference type="ChEBI" id="CHEBI:61977"/>
        <dbReference type="ChEBI" id="CHEBI:456216"/>
        <dbReference type="EC" id="2.7.11.1"/>
    </reaction>
</comment>
<evidence type="ECO:0000256" key="1">
    <source>
        <dbReference type="ARBA" id="ARBA00004196"/>
    </source>
</evidence>
<name>A0A8B7Z0U7_ACAPL</name>
<feature type="binding site" evidence="15">
    <location>
        <position position="286"/>
    </location>
    <ligand>
        <name>ATP</name>
        <dbReference type="ChEBI" id="CHEBI:30616"/>
    </ligand>
</feature>
<dbReference type="PROSITE" id="PS00107">
    <property type="entry name" value="PROTEIN_KINASE_ATP"/>
    <property type="match status" value="1"/>
</dbReference>
<dbReference type="SUPFAM" id="SSF47986">
    <property type="entry name" value="DEATH domain"/>
    <property type="match status" value="1"/>
</dbReference>
<evidence type="ECO:0000256" key="3">
    <source>
        <dbReference type="ARBA" id="ARBA00008718"/>
    </source>
</evidence>
<dbReference type="Gene3D" id="1.10.533.10">
    <property type="entry name" value="Death Domain, Fas"/>
    <property type="match status" value="1"/>
</dbReference>
<dbReference type="GO" id="GO:0007165">
    <property type="term" value="P:signal transduction"/>
    <property type="evidence" value="ECO:0007669"/>
    <property type="project" value="InterPro"/>
</dbReference>
<evidence type="ECO:0000256" key="13">
    <source>
        <dbReference type="ARBA" id="ARBA00047899"/>
    </source>
</evidence>
<keyword evidence="11" id="KW-1133">Transmembrane helix</keyword>
<keyword evidence="12" id="KW-0472">Membrane</keyword>
<dbReference type="GO" id="GO:0004674">
    <property type="term" value="F:protein serine/threonine kinase activity"/>
    <property type="evidence" value="ECO:0007669"/>
    <property type="project" value="UniProtKB-KW"/>
</dbReference>
<evidence type="ECO:0000313" key="20">
    <source>
        <dbReference type="RefSeq" id="XP_022099213.1"/>
    </source>
</evidence>
<dbReference type="InterPro" id="IPR011009">
    <property type="entry name" value="Kinase-like_dom_sf"/>
</dbReference>
<evidence type="ECO:0000256" key="4">
    <source>
        <dbReference type="ARBA" id="ARBA00012513"/>
    </source>
</evidence>
<evidence type="ECO:0000256" key="14">
    <source>
        <dbReference type="ARBA" id="ARBA00048679"/>
    </source>
</evidence>
<evidence type="ECO:0000256" key="2">
    <source>
        <dbReference type="ARBA" id="ARBA00004308"/>
    </source>
</evidence>
<evidence type="ECO:0000313" key="21">
    <source>
        <dbReference type="RefSeq" id="XP_022099220.1"/>
    </source>
</evidence>
<dbReference type="GO" id="GO:0005524">
    <property type="term" value="F:ATP binding"/>
    <property type="evidence" value="ECO:0007669"/>
    <property type="project" value="UniProtKB-UniRule"/>
</dbReference>
<dbReference type="GeneID" id="110983878"/>
<evidence type="ECO:0000313" key="19">
    <source>
        <dbReference type="RefSeq" id="XP_022099203.1"/>
    </source>
</evidence>
<comment type="subcellular location">
    <subcellularLocation>
        <location evidence="1">Cell envelope</location>
    </subcellularLocation>
    <subcellularLocation>
        <location evidence="2">Endomembrane system</location>
    </subcellularLocation>
</comment>
<dbReference type="Gene3D" id="3.30.200.20">
    <property type="entry name" value="Phosphorylase Kinase, domain 1"/>
    <property type="match status" value="1"/>
</dbReference>
<dbReference type="RefSeq" id="XP_022099228.1">
    <property type="nucleotide sequence ID" value="XM_022243536.1"/>
</dbReference>
<reference evidence="19 20" key="1">
    <citation type="submission" date="2025-04" db="UniProtKB">
        <authorList>
            <consortium name="RefSeq"/>
        </authorList>
    </citation>
    <scope>IDENTIFICATION</scope>
</reference>
<dbReference type="InterPro" id="IPR008271">
    <property type="entry name" value="Ser/Thr_kinase_AS"/>
</dbReference>
<dbReference type="PROSITE" id="PS00108">
    <property type="entry name" value="PROTEIN_KINASE_ST"/>
    <property type="match status" value="1"/>
</dbReference>
<dbReference type="KEGG" id="aplc:110983878"/>
<dbReference type="Proteomes" id="UP000694845">
    <property type="component" value="Unplaced"/>
</dbReference>
<keyword evidence="7" id="KW-0812">Transmembrane</keyword>
<keyword evidence="10 15" id="KW-0067">ATP-binding</keyword>
<evidence type="ECO:0000256" key="9">
    <source>
        <dbReference type="ARBA" id="ARBA00022777"/>
    </source>
</evidence>
<dbReference type="EC" id="2.7.11.1" evidence="4"/>
<dbReference type="CTD" id="51135"/>
<dbReference type="FunFam" id="1.10.510.10:FF:000754">
    <property type="entry name" value="Interleukin-1 receptor-associated kinase"/>
    <property type="match status" value="1"/>
</dbReference>
<dbReference type="SMART" id="SM00005">
    <property type="entry name" value="DEATH"/>
    <property type="match status" value="1"/>
</dbReference>
<feature type="domain" description="Protein kinase" evidence="17">
    <location>
        <begin position="257"/>
        <end position="530"/>
    </location>
</feature>
<dbReference type="InterPro" id="IPR000719">
    <property type="entry name" value="Prot_kinase_dom"/>
</dbReference>
<gene>
    <name evidence="19 20 21 22" type="primary">LOC110983878</name>
</gene>
<keyword evidence="6" id="KW-0808">Transferase</keyword>
<keyword evidence="5" id="KW-0723">Serine/threonine-protein kinase</keyword>
<keyword evidence="18" id="KW-1185">Reference proteome</keyword>
<evidence type="ECO:0000256" key="12">
    <source>
        <dbReference type="ARBA" id="ARBA00023136"/>
    </source>
</evidence>
<evidence type="ECO:0000256" key="15">
    <source>
        <dbReference type="PROSITE-ProRule" id="PRU10141"/>
    </source>
</evidence>
<organism evidence="18 22">
    <name type="scientific">Acanthaster planci</name>
    <name type="common">Crown-of-thorns starfish</name>
    <dbReference type="NCBI Taxonomy" id="133434"/>
    <lineage>
        <taxon>Eukaryota</taxon>
        <taxon>Metazoa</taxon>
        <taxon>Echinodermata</taxon>
        <taxon>Eleutherozoa</taxon>
        <taxon>Asterozoa</taxon>
        <taxon>Asteroidea</taxon>
        <taxon>Valvatacea</taxon>
        <taxon>Valvatida</taxon>
        <taxon>Acanthasteridae</taxon>
        <taxon>Acanthaster</taxon>
    </lineage>
</organism>
<dbReference type="SMART" id="SM00220">
    <property type="entry name" value="S_TKc"/>
    <property type="match status" value="1"/>
</dbReference>
<feature type="compositionally biased region" description="Low complexity" evidence="16">
    <location>
        <begin position="184"/>
        <end position="198"/>
    </location>
</feature>
<accession>A0A8B7Z0U7</accession>
<dbReference type="Pfam" id="PF00531">
    <property type="entry name" value="Death"/>
    <property type="match status" value="1"/>
</dbReference>
<evidence type="ECO:0000313" key="22">
    <source>
        <dbReference type="RefSeq" id="XP_022099228.1"/>
    </source>
</evidence>
<feature type="compositionally biased region" description="Polar residues" evidence="16">
    <location>
        <begin position="140"/>
        <end position="162"/>
    </location>
</feature>
<evidence type="ECO:0000256" key="8">
    <source>
        <dbReference type="ARBA" id="ARBA00022741"/>
    </source>
</evidence>
<comment type="catalytic activity">
    <reaction evidence="14">
        <text>L-seryl-[protein] + ATP = O-phospho-L-seryl-[protein] + ADP + H(+)</text>
        <dbReference type="Rhea" id="RHEA:17989"/>
        <dbReference type="Rhea" id="RHEA-COMP:9863"/>
        <dbReference type="Rhea" id="RHEA-COMP:11604"/>
        <dbReference type="ChEBI" id="CHEBI:15378"/>
        <dbReference type="ChEBI" id="CHEBI:29999"/>
        <dbReference type="ChEBI" id="CHEBI:30616"/>
        <dbReference type="ChEBI" id="CHEBI:83421"/>
        <dbReference type="ChEBI" id="CHEBI:456216"/>
        <dbReference type="EC" id="2.7.11.1"/>
    </reaction>
</comment>
<dbReference type="InterPro" id="IPR017441">
    <property type="entry name" value="Protein_kinase_ATP_BS"/>
</dbReference>
<dbReference type="PROSITE" id="PS50011">
    <property type="entry name" value="PROTEIN_KINASE_DOM"/>
    <property type="match status" value="1"/>
</dbReference>
<evidence type="ECO:0000256" key="11">
    <source>
        <dbReference type="ARBA" id="ARBA00022989"/>
    </source>
</evidence>
<dbReference type="InterPro" id="IPR011029">
    <property type="entry name" value="DEATH-like_dom_sf"/>
</dbReference>
<comment type="similarity">
    <text evidence="3">Belongs to the protein kinase superfamily. TKL Ser/Thr protein kinase family. Pelle subfamily.</text>
</comment>
<dbReference type="GO" id="GO:0045087">
    <property type="term" value="P:innate immune response"/>
    <property type="evidence" value="ECO:0007669"/>
    <property type="project" value="UniProtKB-ARBA"/>
</dbReference>
<dbReference type="RefSeq" id="XP_022099213.1">
    <property type="nucleotide sequence ID" value="XM_022243521.1"/>
</dbReference>
<protein>
    <recommendedName>
        <fullName evidence="4">non-specific serine/threonine protein kinase</fullName>
        <ecNumber evidence="4">2.7.11.1</ecNumber>
    </recommendedName>
</protein>
<dbReference type="GO" id="GO:0012505">
    <property type="term" value="C:endomembrane system"/>
    <property type="evidence" value="ECO:0007669"/>
    <property type="project" value="UniProtKB-SubCell"/>
</dbReference>
<evidence type="ECO:0000256" key="10">
    <source>
        <dbReference type="ARBA" id="ARBA00022840"/>
    </source>
</evidence>